<dbReference type="CDD" id="cd03010">
    <property type="entry name" value="TlpA_like_DsbE"/>
    <property type="match status" value="1"/>
</dbReference>
<dbReference type="PANTHER" id="PTHR42852:SF6">
    <property type="entry name" value="THIOL:DISULFIDE INTERCHANGE PROTEIN DSBE"/>
    <property type="match status" value="1"/>
</dbReference>
<dbReference type="InterPro" id="IPR013740">
    <property type="entry name" value="Redoxin"/>
</dbReference>
<evidence type="ECO:0000256" key="5">
    <source>
        <dbReference type="ARBA" id="ARBA00023284"/>
    </source>
</evidence>
<keyword evidence="6" id="KW-0812">Transmembrane</keyword>
<dbReference type="SUPFAM" id="SSF52833">
    <property type="entry name" value="Thioredoxin-like"/>
    <property type="match status" value="1"/>
</dbReference>
<keyword evidence="4" id="KW-1015">Disulfide bond</keyword>
<dbReference type="Pfam" id="PF08534">
    <property type="entry name" value="Redoxin"/>
    <property type="match status" value="1"/>
</dbReference>
<dbReference type="EMBL" id="JACHEH010000006">
    <property type="protein sequence ID" value="MBB6169153.1"/>
    <property type="molecule type" value="Genomic_DNA"/>
</dbReference>
<dbReference type="RefSeq" id="WP_183335476.1">
    <property type="nucleotide sequence ID" value="NZ_BMHX01000006.1"/>
</dbReference>
<dbReference type="GO" id="GO:0017004">
    <property type="term" value="P:cytochrome complex assembly"/>
    <property type="evidence" value="ECO:0007669"/>
    <property type="project" value="UniProtKB-KW"/>
</dbReference>
<dbReference type="Gene3D" id="3.40.30.10">
    <property type="entry name" value="Glutaredoxin"/>
    <property type="match status" value="1"/>
</dbReference>
<dbReference type="Proteomes" id="UP000588017">
    <property type="component" value="Unassembled WGS sequence"/>
</dbReference>
<keyword evidence="5" id="KW-0676">Redox-active center</keyword>
<sequence length="206" mass="21952">MSDPRNGIAAEAEAASPEVRRRRLILLIPLVVFLLLAGLFLVRLFSGDPSRVPSALIGRPVPTFSLPPLDGLTGANGAPVPGFSDADLKRGEVTVVNVWASWCAPCRQEHPLLMELAAQPGVRLLGLNYKDNPENARRFLGALGNPFSAVGVDESGRAAIDWGVYGVPETFIVGPDGTIRHKHIGPLTPDSLSGTFLPALRAAQQH</sequence>
<dbReference type="InterPro" id="IPR050553">
    <property type="entry name" value="Thioredoxin_ResA/DsbE_sf"/>
</dbReference>
<dbReference type="PROSITE" id="PS00194">
    <property type="entry name" value="THIOREDOXIN_1"/>
    <property type="match status" value="1"/>
</dbReference>
<keyword evidence="3" id="KW-0201">Cytochrome c-type biogenesis</keyword>
<dbReference type="PANTHER" id="PTHR42852">
    <property type="entry name" value="THIOL:DISULFIDE INTERCHANGE PROTEIN DSBE"/>
    <property type="match status" value="1"/>
</dbReference>
<organism evidence="8 9">
    <name type="scientific">Chelatococcus composti</name>
    <dbReference type="NCBI Taxonomy" id="1743235"/>
    <lineage>
        <taxon>Bacteria</taxon>
        <taxon>Pseudomonadati</taxon>
        <taxon>Pseudomonadota</taxon>
        <taxon>Alphaproteobacteria</taxon>
        <taxon>Hyphomicrobiales</taxon>
        <taxon>Chelatococcaceae</taxon>
        <taxon>Chelatococcus</taxon>
    </lineage>
</organism>
<evidence type="ECO:0000256" key="1">
    <source>
        <dbReference type="ARBA" id="ARBA00004196"/>
    </source>
</evidence>
<dbReference type="NCBIfam" id="TIGR00385">
    <property type="entry name" value="dsbE"/>
    <property type="match status" value="1"/>
</dbReference>
<protein>
    <submittedName>
        <fullName evidence="8">Cytochrome c biogenesis protein CcmG/thiol:disulfide interchange protein DsbE</fullName>
    </submittedName>
</protein>
<dbReference type="GO" id="GO:0030288">
    <property type="term" value="C:outer membrane-bounded periplasmic space"/>
    <property type="evidence" value="ECO:0007669"/>
    <property type="project" value="InterPro"/>
</dbReference>
<evidence type="ECO:0000313" key="9">
    <source>
        <dbReference type="Proteomes" id="UP000588017"/>
    </source>
</evidence>
<evidence type="ECO:0000256" key="2">
    <source>
        <dbReference type="ARBA" id="ARBA00007758"/>
    </source>
</evidence>
<dbReference type="InterPro" id="IPR004799">
    <property type="entry name" value="Periplasmic_diS_OxRdtase_DsbE"/>
</dbReference>
<evidence type="ECO:0000259" key="7">
    <source>
        <dbReference type="PROSITE" id="PS51352"/>
    </source>
</evidence>
<feature type="domain" description="Thioredoxin" evidence="7">
    <location>
        <begin position="55"/>
        <end position="205"/>
    </location>
</feature>
<name>A0A841KID3_9HYPH</name>
<keyword evidence="6" id="KW-1133">Transmembrane helix</keyword>
<reference evidence="8 9" key="1">
    <citation type="submission" date="2020-08" db="EMBL/GenBank/DDBJ databases">
        <title>Genomic Encyclopedia of Type Strains, Phase IV (KMG-IV): sequencing the most valuable type-strain genomes for metagenomic binning, comparative biology and taxonomic classification.</title>
        <authorList>
            <person name="Goeker M."/>
        </authorList>
    </citation>
    <scope>NUCLEOTIDE SEQUENCE [LARGE SCALE GENOMIC DNA]</scope>
    <source>
        <strain evidence="8 9">DSM 101465</strain>
    </source>
</reference>
<accession>A0A841KID3</accession>
<dbReference type="InterPro" id="IPR013766">
    <property type="entry name" value="Thioredoxin_domain"/>
</dbReference>
<proteinExistence type="inferred from homology"/>
<evidence type="ECO:0000256" key="6">
    <source>
        <dbReference type="SAM" id="Phobius"/>
    </source>
</evidence>
<comment type="caution">
    <text evidence="8">The sequence shown here is derived from an EMBL/GenBank/DDBJ whole genome shotgun (WGS) entry which is preliminary data.</text>
</comment>
<dbReference type="PROSITE" id="PS51352">
    <property type="entry name" value="THIOREDOXIN_2"/>
    <property type="match status" value="1"/>
</dbReference>
<comment type="similarity">
    <text evidence="2">Belongs to the thioredoxin family. DsbE subfamily.</text>
</comment>
<evidence type="ECO:0000256" key="4">
    <source>
        <dbReference type="ARBA" id="ARBA00023157"/>
    </source>
</evidence>
<dbReference type="InterPro" id="IPR036249">
    <property type="entry name" value="Thioredoxin-like_sf"/>
</dbReference>
<dbReference type="AlphaFoldDB" id="A0A841KID3"/>
<dbReference type="InterPro" id="IPR017937">
    <property type="entry name" value="Thioredoxin_CS"/>
</dbReference>
<feature type="transmembrane region" description="Helical" evidence="6">
    <location>
        <begin position="24"/>
        <end position="45"/>
    </location>
</feature>
<evidence type="ECO:0000313" key="8">
    <source>
        <dbReference type="EMBL" id="MBB6169153.1"/>
    </source>
</evidence>
<keyword evidence="6" id="KW-0472">Membrane</keyword>
<gene>
    <name evidence="8" type="ORF">HNQ73_002790</name>
</gene>
<keyword evidence="9" id="KW-1185">Reference proteome</keyword>
<dbReference type="GO" id="GO:0015036">
    <property type="term" value="F:disulfide oxidoreductase activity"/>
    <property type="evidence" value="ECO:0007669"/>
    <property type="project" value="InterPro"/>
</dbReference>
<evidence type="ECO:0000256" key="3">
    <source>
        <dbReference type="ARBA" id="ARBA00022748"/>
    </source>
</evidence>
<comment type="subcellular location">
    <subcellularLocation>
        <location evidence="1">Cell envelope</location>
    </subcellularLocation>
</comment>